<dbReference type="RefSeq" id="WP_037199818.1">
    <property type="nucleotide sequence ID" value="NZ_FMAF01000010.1"/>
</dbReference>
<dbReference type="GO" id="GO:0003700">
    <property type="term" value="F:DNA-binding transcription factor activity"/>
    <property type="evidence" value="ECO:0007669"/>
    <property type="project" value="InterPro"/>
</dbReference>
<protein>
    <submittedName>
        <fullName evidence="2">DNA-binding transcriptional regulator, MarR family</fullName>
    </submittedName>
</protein>
<accession>A0A1C3WDJ8</accession>
<evidence type="ECO:0000313" key="3">
    <source>
        <dbReference type="Proteomes" id="UP000199205"/>
    </source>
</evidence>
<dbReference type="Gene3D" id="1.10.10.10">
    <property type="entry name" value="Winged helix-like DNA-binding domain superfamily/Winged helix DNA-binding domain"/>
    <property type="match status" value="1"/>
</dbReference>
<dbReference type="SUPFAM" id="SSF46785">
    <property type="entry name" value="Winged helix' DNA-binding domain"/>
    <property type="match status" value="1"/>
</dbReference>
<dbReference type="PROSITE" id="PS50995">
    <property type="entry name" value="HTH_MARR_2"/>
    <property type="match status" value="1"/>
</dbReference>
<feature type="domain" description="HTH marR-type" evidence="1">
    <location>
        <begin position="14"/>
        <end position="147"/>
    </location>
</feature>
<name>A0A1C3WDJ8_9HYPH</name>
<dbReference type="EMBL" id="FMAF01000010">
    <property type="protein sequence ID" value="SCB37754.1"/>
    <property type="molecule type" value="Genomic_DNA"/>
</dbReference>
<proteinExistence type="predicted"/>
<organism evidence="2 3">
    <name type="scientific">Rhizobium lusitanum</name>
    <dbReference type="NCBI Taxonomy" id="293958"/>
    <lineage>
        <taxon>Bacteria</taxon>
        <taxon>Pseudomonadati</taxon>
        <taxon>Pseudomonadota</taxon>
        <taxon>Alphaproteobacteria</taxon>
        <taxon>Hyphomicrobiales</taxon>
        <taxon>Rhizobiaceae</taxon>
        <taxon>Rhizobium/Agrobacterium group</taxon>
        <taxon>Rhizobium</taxon>
    </lineage>
</organism>
<dbReference type="InterPro" id="IPR036388">
    <property type="entry name" value="WH-like_DNA-bd_sf"/>
</dbReference>
<dbReference type="InterPro" id="IPR000835">
    <property type="entry name" value="HTH_MarR-typ"/>
</dbReference>
<gene>
    <name evidence="2" type="ORF">GA0061101_11069</name>
</gene>
<dbReference type="Pfam" id="PF12802">
    <property type="entry name" value="MarR_2"/>
    <property type="match status" value="1"/>
</dbReference>
<evidence type="ECO:0000259" key="1">
    <source>
        <dbReference type="PROSITE" id="PS50995"/>
    </source>
</evidence>
<dbReference type="GO" id="GO:0003677">
    <property type="term" value="F:DNA binding"/>
    <property type="evidence" value="ECO:0007669"/>
    <property type="project" value="UniProtKB-KW"/>
</dbReference>
<sequence>MTTKTHEDALSPGDYEALADLRYALRRFTEFSNAEVSNLGMTPQQHQALLAIKGLPPEKEMTIGMLAERLLIAPHSATELVNRLSDAGYIERLSSKDDGRRQIVRLMDKADGILAKLSGAHLHEIREMAPELMQALRILQDRRKLEKIAWMA</sequence>
<dbReference type="PANTHER" id="PTHR33164:SF43">
    <property type="entry name" value="HTH-TYPE TRANSCRIPTIONAL REPRESSOR YETL"/>
    <property type="match status" value="1"/>
</dbReference>
<dbReference type="OrthoDB" id="9807800at2"/>
<dbReference type="SMART" id="SM00347">
    <property type="entry name" value="HTH_MARR"/>
    <property type="match status" value="1"/>
</dbReference>
<dbReference type="InterPro" id="IPR039422">
    <property type="entry name" value="MarR/SlyA-like"/>
</dbReference>
<dbReference type="AlphaFoldDB" id="A0A1C3WDJ8"/>
<dbReference type="PANTHER" id="PTHR33164">
    <property type="entry name" value="TRANSCRIPTIONAL REGULATOR, MARR FAMILY"/>
    <property type="match status" value="1"/>
</dbReference>
<dbReference type="InterPro" id="IPR036390">
    <property type="entry name" value="WH_DNA-bd_sf"/>
</dbReference>
<keyword evidence="2" id="KW-0238">DNA-binding</keyword>
<reference evidence="2 3" key="1">
    <citation type="submission" date="2016-08" db="EMBL/GenBank/DDBJ databases">
        <authorList>
            <person name="Seilhamer J.J."/>
        </authorList>
    </citation>
    <scope>NUCLEOTIDE SEQUENCE [LARGE SCALE GENOMIC DNA]</scope>
    <source>
        <strain evidence="2 3">P1-7</strain>
    </source>
</reference>
<dbReference type="GO" id="GO:0006950">
    <property type="term" value="P:response to stress"/>
    <property type="evidence" value="ECO:0007669"/>
    <property type="project" value="TreeGrafter"/>
</dbReference>
<dbReference type="Proteomes" id="UP000199205">
    <property type="component" value="Unassembled WGS sequence"/>
</dbReference>
<evidence type="ECO:0000313" key="2">
    <source>
        <dbReference type="EMBL" id="SCB37754.1"/>
    </source>
</evidence>